<name>A0A9J5ZGJ9_SOLCO</name>
<dbReference type="EMBL" id="JACXVP010000004">
    <property type="protein sequence ID" value="KAG5611557.1"/>
    <property type="molecule type" value="Genomic_DNA"/>
</dbReference>
<gene>
    <name evidence="1" type="ORF">H5410_022838</name>
</gene>
<keyword evidence="2" id="KW-1185">Reference proteome</keyword>
<protein>
    <submittedName>
        <fullName evidence="1">Uncharacterized protein</fullName>
    </submittedName>
</protein>
<reference evidence="1 2" key="1">
    <citation type="submission" date="2020-09" db="EMBL/GenBank/DDBJ databases">
        <title>De no assembly of potato wild relative species, Solanum commersonii.</title>
        <authorList>
            <person name="Cho K."/>
        </authorList>
    </citation>
    <scope>NUCLEOTIDE SEQUENCE [LARGE SCALE GENOMIC DNA]</scope>
    <source>
        <strain evidence="1">LZ3.2</strain>
        <tissue evidence="1">Leaf</tissue>
    </source>
</reference>
<evidence type="ECO:0000313" key="1">
    <source>
        <dbReference type="EMBL" id="KAG5611557.1"/>
    </source>
</evidence>
<sequence>MISLPSKDCRLEPQLHIQINNQIRRGLNVIDIPTWNKATICKLFLPVKQMDKQWMLWAYTFYIKSTNLETMRTPKQAC</sequence>
<organism evidence="1 2">
    <name type="scientific">Solanum commersonii</name>
    <name type="common">Commerson's wild potato</name>
    <name type="synonym">Commerson's nightshade</name>
    <dbReference type="NCBI Taxonomy" id="4109"/>
    <lineage>
        <taxon>Eukaryota</taxon>
        <taxon>Viridiplantae</taxon>
        <taxon>Streptophyta</taxon>
        <taxon>Embryophyta</taxon>
        <taxon>Tracheophyta</taxon>
        <taxon>Spermatophyta</taxon>
        <taxon>Magnoliopsida</taxon>
        <taxon>eudicotyledons</taxon>
        <taxon>Gunneridae</taxon>
        <taxon>Pentapetalae</taxon>
        <taxon>asterids</taxon>
        <taxon>lamiids</taxon>
        <taxon>Solanales</taxon>
        <taxon>Solanaceae</taxon>
        <taxon>Solanoideae</taxon>
        <taxon>Solaneae</taxon>
        <taxon>Solanum</taxon>
    </lineage>
</organism>
<dbReference type="AlphaFoldDB" id="A0A9J5ZGJ9"/>
<dbReference type="Proteomes" id="UP000824120">
    <property type="component" value="Chromosome 4"/>
</dbReference>
<comment type="caution">
    <text evidence="1">The sequence shown here is derived from an EMBL/GenBank/DDBJ whole genome shotgun (WGS) entry which is preliminary data.</text>
</comment>
<evidence type="ECO:0000313" key="2">
    <source>
        <dbReference type="Proteomes" id="UP000824120"/>
    </source>
</evidence>
<proteinExistence type="predicted"/>
<accession>A0A9J5ZGJ9</accession>